<sequence length="170" mass="17701">MSKSGGVKRSRTRRAGENAYGVLLLAKSALMVLIALLLLCAGVWTSWGTARPAMTGSERGTVRVERCGEDVCTGTFTPADSHRDVRERVTVAKTVSGKTGETLDVAVRPGTDEVVRTGPAGILYAWVPFGGALLLASLVVAGGLRMRRTALALGVLGAATTAGAWALLTF</sequence>
<dbReference type="Proteomes" id="UP000675554">
    <property type="component" value="Unassembled WGS sequence"/>
</dbReference>
<feature type="transmembrane region" description="Helical" evidence="1">
    <location>
        <begin position="151"/>
        <end position="168"/>
    </location>
</feature>
<keyword evidence="3" id="KW-1185">Reference proteome</keyword>
<evidence type="ECO:0000313" key="3">
    <source>
        <dbReference type="Proteomes" id="UP000675554"/>
    </source>
</evidence>
<evidence type="ECO:0000256" key="1">
    <source>
        <dbReference type="SAM" id="Phobius"/>
    </source>
</evidence>
<feature type="transmembrane region" description="Helical" evidence="1">
    <location>
        <begin position="123"/>
        <end position="144"/>
    </location>
</feature>
<name>A0A8T4J202_9ACTN</name>
<feature type="transmembrane region" description="Helical" evidence="1">
    <location>
        <begin position="20"/>
        <end position="44"/>
    </location>
</feature>
<keyword evidence="1" id="KW-0812">Transmembrane</keyword>
<dbReference type="EMBL" id="JAGSMN010000619">
    <property type="protein sequence ID" value="MBR7676217.1"/>
    <property type="molecule type" value="Genomic_DNA"/>
</dbReference>
<accession>A0A8T4J202</accession>
<reference evidence="2" key="1">
    <citation type="submission" date="2021-04" db="EMBL/GenBank/DDBJ databases">
        <title>Sequencing of actinobacteria type strains.</title>
        <authorList>
            <person name="Nguyen G.-S."/>
            <person name="Wentzel A."/>
        </authorList>
    </citation>
    <scope>NUCLEOTIDE SEQUENCE</scope>
    <source>
        <strain evidence="2">DSM 42095</strain>
    </source>
</reference>
<organism evidence="2 3">
    <name type="scientific">Streptomyces daliensis</name>
    <dbReference type="NCBI Taxonomy" id="299421"/>
    <lineage>
        <taxon>Bacteria</taxon>
        <taxon>Bacillati</taxon>
        <taxon>Actinomycetota</taxon>
        <taxon>Actinomycetes</taxon>
        <taxon>Kitasatosporales</taxon>
        <taxon>Streptomycetaceae</taxon>
        <taxon>Streptomyces</taxon>
    </lineage>
</organism>
<keyword evidence="1" id="KW-0472">Membrane</keyword>
<gene>
    <name evidence="2" type="ORF">KDA82_25050</name>
</gene>
<keyword evidence="1" id="KW-1133">Transmembrane helix</keyword>
<evidence type="ECO:0000313" key="2">
    <source>
        <dbReference type="EMBL" id="MBR7676217.1"/>
    </source>
</evidence>
<comment type="caution">
    <text evidence="2">The sequence shown here is derived from an EMBL/GenBank/DDBJ whole genome shotgun (WGS) entry which is preliminary data.</text>
</comment>
<protein>
    <submittedName>
        <fullName evidence="2">Uncharacterized protein</fullName>
    </submittedName>
</protein>
<proteinExistence type="predicted"/>
<dbReference type="AlphaFoldDB" id="A0A8T4J202"/>